<evidence type="ECO:0000256" key="8">
    <source>
        <dbReference type="ARBA" id="ARBA00033033"/>
    </source>
</evidence>
<evidence type="ECO:0000256" key="3">
    <source>
        <dbReference type="ARBA" id="ARBA00022598"/>
    </source>
</evidence>
<evidence type="ECO:0000256" key="10">
    <source>
        <dbReference type="ARBA" id="ARBA00049339"/>
    </source>
</evidence>
<dbReference type="CDD" id="cd07956">
    <property type="entry name" value="Anticodon_Ia_Arg"/>
    <property type="match status" value="1"/>
</dbReference>
<dbReference type="InterPro" id="IPR001278">
    <property type="entry name" value="Arg-tRNA-ligase"/>
</dbReference>
<dbReference type="SMART" id="SM00836">
    <property type="entry name" value="DALR_1"/>
    <property type="match status" value="1"/>
</dbReference>
<dbReference type="KEGG" id="ccin:107263238"/>
<dbReference type="GO" id="GO:0004814">
    <property type="term" value="F:arginine-tRNA ligase activity"/>
    <property type="evidence" value="ECO:0007669"/>
    <property type="project" value="UniProtKB-EC"/>
</dbReference>
<dbReference type="InterPro" id="IPR009080">
    <property type="entry name" value="tRNAsynth_Ia_anticodon-bd"/>
</dbReference>
<comment type="function">
    <text evidence="11">Catalyzes the attachment of arginine to tRNA(Arg) in a two-step reaction: arginine is first activated by ATP to form Arg-AMP and then transferred to the acceptor end of tRNA(Arg).</text>
</comment>
<dbReference type="SUPFAM" id="SSF52374">
    <property type="entry name" value="Nucleotidylyl transferase"/>
    <property type="match status" value="1"/>
</dbReference>
<dbReference type="FunFam" id="1.10.730.10:FF:000006">
    <property type="entry name" value="Arginyl-tRNA synthetase 2, mitochondrial"/>
    <property type="match status" value="1"/>
</dbReference>
<dbReference type="GO" id="GO:0006420">
    <property type="term" value="P:arginyl-tRNA aminoacylation"/>
    <property type="evidence" value="ECO:0007669"/>
    <property type="project" value="InterPro"/>
</dbReference>
<keyword evidence="6 12" id="KW-0648">Protein biosynthesis</keyword>
<dbReference type="InterPro" id="IPR008909">
    <property type="entry name" value="DALR_anticod-bd"/>
</dbReference>
<dbReference type="Gene3D" id="3.40.50.620">
    <property type="entry name" value="HUPs"/>
    <property type="match status" value="1"/>
</dbReference>
<dbReference type="Pfam" id="PF00750">
    <property type="entry name" value="tRNA-synt_1d"/>
    <property type="match status" value="1"/>
</dbReference>
<name>A0AAJ7FD08_CEPCN</name>
<comment type="similarity">
    <text evidence="1 12">Belongs to the class-I aminoacyl-tRNA synthetase family.</text>
</comment>
<dbReference type="PROSITE" id="PS00178">
    <property type="entry name" value="AA_TRNA_LIGASE_I"/>
    <property type="match status" value="1"/>
</dbReference>
<dbReference type="InterPro" id="IPR001412">
    <property type="entry name" value="aa-tRNA-synth_I_CS"/>
</dbReference>
<feature type="domain" description="DALR anticodon binding" evidence="13">
    <location>
        <begin position="454"/>
        <end position="569"/>
    </location>
</feature>
<sequence>MSSKIRSIIYNKVFHSSETLSAIDVCTALSHLTLKHNPPDRTYSFQLPLRTKQYNLEDEVRNFDKIPSDDFMQYVGPSETKVKKVASFHIPRNEFIKELLESNFHSVKPPSFSNNPQTVVIDFSSPNIAKPFHVGHLRSTIIGNVIANLNDFLNNRVRRINYLGDWGTQIGFVQLGLNMSNISEETIKNEPIQSLYKAYVHANKMAEKEPQIADQAREIFRQLELGNNTNIEQWETFKKYTVDELKKTYSRIGITFDEYHWESMYNADKLKTLISKMENLKLLVNDDQNRKVVRVNDEKDIPVIKSDGSTLYITRDIAAAIDRFERYNFDNMYYVVDNSQTNHFTNLIYILNKMQLPWANRLKHVKFGKLRGMSTRKGTAVFLKSILDESRIVMKEKQMQSPTTKVSLDENDSSAEILGISAIIINDLKQKRQRDYDFDWNTLSDMKGDTGVRLQYVHCRLVSLEENCGAKLVSECDPSVLQEPTVDDLITDIGRFDEIIFRAHQELEPHILVNYLLRLSHTINKALKVLQIKHMPSDIGSQRLLLFHSAKNVLAQGLRLLGITPMNKM</sequence>
<dbReference type="Proteomes" id="UP000694920">
    <property type="component" value="Unplaced"/>
</dbReference>
<dbReference type="PRINTS" id="PR01038">
    <property type="entry name" value="TRNASYNTHARG"/>
</dbReference>
<dbReference type="AlphaFoldDB" id="A0AAJ7FD08"/>
<dbReference type="GeneID" id="107263238"/>
<keyword evidence="4 12" id="KW-0547">Nucleotide-binding</keyword>
<evidence type="ECO:0000313" key="15">
    <source>
        <dbReference type="RefSeq" id="XP_015585700.1"/>
    </source>
</evidence>
<dbReference type="FunFam" id="3.40.50.620:FF:000058">
    <property type="entry name" value="Mitochondrial arginyl-tRNA synthetase"/>
    <property type="match status" value="1"/>
</dbReference>
<evidence type="ECO:0000256" key="1">
    <source>
        <dbReference type="ARBA" id="ARBA00005594"/>
    </source>
</evidence>
<evidence type="ECO:0000256" key="6">
    <source>
        <dbReference type="ARBA" id="ARBA00022917"/>
    </source>
</evidence>
<dbReference type="PANTHER" id="PTHR11956:SF11">
    <property type="entry name" value="ARGININE--TRNA LIGASE, MITOCHONDRIAL-RELATED"/>
    <property type="match status" value="1"/>
</dbReference>
<dbReference type="EC" id="6.1.1.19" evidence="2"/>
<keyword evidence="7 12" id="KW-0030">Aminoacyl-tRNA synthetase</keyword>
<evidence type="ECO:0000313" key="14">
    <source>
        <dbReference type="Proteomes" id="UP000694920"/>
    </source>
</evidence>
<protein>
    <recommendedName>
        <fullName evidence="9">Probable arginine--tRNA ligase, mitochondrial</fullName>
        <ecNumber evidence="2">6.1.1.19</ecNumber>
    </recommendedName>
    <alternativeName>
        <fullName evidence="8">Arginyl-tRNA synthetase</fullName>
    </alternativeName>
</protein>
<evidence type="ECO:0000256" key="5">
    <source>
        <dbReference type="ARBA" id="ARBA00022840"/>
    </source>
</evidence>
<dbReference type="GO" id="GO:0005524">
    <property type="term" value="F:ATP binding"/>
    <property type="evidence" value="ECO:0007669"/>
    <property type="project" value="UniProtKB-KW"/>
</dbReference>
<dbReference type="PANTHER" id="PTHR11956">
    <property type="entry name" value="ARGINYL-TRNA SYNTHETASE"/>
    <property type="match status" value="1"/>
</dbReference>
<evidence type="ECO:0000256" key="4">
    <source>
        <dbReference type="ARBA" id="ARBA00022741"/>
    </source>
</evidence>
<evidence type="ECO:0000256" key="7">
    <source>
        <dbReference type="ARBA" id="ARBA00023146"/>
    </source>
</evidence>
<dbReference type="RefSeq" id="XP_015585700.1">
    <property type="nucleotide sequence ID" value="XM_015730214.2"/>
</dbReference>
<dbReference type="InterPro" id="IPR014729">
    <property type="entry name" value="Rossmann-like_a/b/a_fold"/>
</dbReference>
<dbReference type="InterPro" id="IPR035684">
    <property type="entry name" value="ArgRS_core"/>
</dbReference>
<proteinExistence type="inferred from homology"/>
<gene>
    <name evidence="15" type="primary">LOC107263238</name>
</gene>
<evidence type="ECO:0000256" key="11">
    <source>
        <dbReference type="ARBA" id="ARBA00049595"/>
    </source>
</evidence>
<evidence type="ECO:0000256" key="12">
    <source>
        <dbReference type="RuleBase" id="RU363038"/>
    </source>
</evidence>
<dbReference type="CTD" id="40929"/>
<dbReference type="Pfam" id="PF05746">
    <property type="entry name" value="DALR_1"/>
    <property type="match status" value="1"/>
</dbReference>
<dbReference type="NCBIfam" id="TIGR00456">
    <property type="entry name" value="argS"/>
    <property type="match status" value="1"/>
</dbReference>
<accession>A0AAJ7FD08</accession>
<dbReference type="GO" id="GO:0005739">
    <property type="term" value="C:mitochondrion"/>
    <property type="evidence" value="ECO:0007669"/>
    <property type="project" value="TreeGrafter"/>
</dbReference>
<reference evidence="15" key="1">
    <citation type="submission" date="2025-08" db="UniProtKB">
        <authorList>
            <consortium name="RefSeq"/>
        </authorList>
    </citation>
    <scope>IDENTIFICATION</scope>
</reference>
<dbReference type="GO" id="GO:0032543">
    <property type="term" value="P:mitochondrial translation"/>
    <property type="evidence" value="ECO:0007669"/>
    <property type="project" value="TreeGrafter"/>
</dbReference>
<evidence type="ECO:0000259" key="13">
    <source>
        <dbReference type="SMART" id="SM00836"/>
    </source>
</evidence>
<evidence type="ECO:0000256" key="2">
    <source>
        <dbReference type="ARBA" id="ARBA00012837"/>
    </source>
</evidence>
<keyword evidence="5 12" id="KW-0067">ATP-binding</keyword>
<dbReference type="Gene3D" id="1.10.730.10">
    <property type="entry name" value="Isoleucyl-tRNA Synthetase, Domain 1"/>
    <property type="match status" value="1"/>
</dbReference>
<evidence type="ECO:0000256" key="9">
    <source>
        <dbReference type="ARBA" id="ARBA00039495"/>
    </source>
</evidence>
<keyword evidence="3 12" id="KW-0436">Ligase</keyword>
<dbReference type="SUPFAM" id="SSF47323">
    <property type="entry name" value="Anticodon-binding domain of a subclass of class I aminoacyl-tRNA synthetases"/>
    <property type="match status" value="1"/>
</dbReference>
<comment type="catalytic activity">
    <reaction evidence="10">
        <text>tRNA(Arg) + L-arginine + ATP = L-arginyl-tRNA(Arg) + AMP + diphosphate</text>
        <dbReference type="Rhea" id="RHEA:20301"/>
        <dbReference type="Rhea" id="RHEA-COMP:9658"/>
        <dbReference type="Rhea" id="RHEA-COMP:9673"/>
        <dbReference type="ChEBI" id="CHEBI:30616"/>
        <dbReference type="ChEBI" id="CHEBI:32682"/>
        <dbReference type="ChEBI" id="CHEBI:33019"/>
        <dbReference type="ChEBI" id="CHEBI:78442"/>
        <dbReference type="ChEBI" id="CHEBI:78513"/>
        <dbReference type="ChEBI" id="CHEBI:456215"/>
        <dbReference type="EC" id="6.1.1.19"/>
    </reaction>
</comment>
<keyword evidence="14" id="KW-1185">Reference proteome</keyword>
<organism evidence="14 15">
    <name type="scientific">Cephus cinctus</name>
    <name type="common">Wheat stem sawfly</name>
    <dbReference type="NCBI Taxonomy" id="211228"/>
    <lineage>
        <taxon>Eukaryota</taxon>
        <taxon>Metazoa</taxon>
        <taxon>Ecdysozoa</taxon>
        <taxon>Arthropoda</taxon>
        <taxon>Hexapoda</taxon>
        <taxon>Insecta</taxon>
        <taxon>Pterygota</taxon>
        <taxon>Neoptera</taxon>
        <taxon>Endopterygota</taxon>
        <taxon>Hymenoptera</taxon>
        <taxon>Cephoidea</taxon>
        <taxon>Cephidae</taxon>
        <taxon>Cephus</taxon>
    </lineage>
</organism>